<comment type="similarity">
    <text evidence="4">In the N-terminal section; belongs to the acetate CoA ligase alpha subunit family.</text>
</comment>
<evidence type="ECO:0000313" key="8">
    <source>
        <dbReference type="Proteomes" id="UP000477311"/>
    </source>
</evidence>
<dbReference type="Pfam" id="PF13380">
    <property type="entry name" value="CoA_binding_2"/>
    <property type="match status" value="1"/>
</dbReference>
<dbReference type="Proteomes" id="UP000477311">
    <property type="component" value="Unassembled WGS sequence"/>
</dbReference>
<dbReference type="Gene3D" id="3.30.470.20">
    <property type="entry name" value="ATP-grasp fold, B domain"/>
    <property type="match status" value="1"/>
</dbReference>
<dbReference type="AlphaFoldDB" id="A0A6M1RZY4"/>
<dbReference type="PANTHER" id="PTHR43334">
    <property type="entry name" value="ACETATE--COA LIGASE [ADP-FORMING]"/>
    <property type="match status" value="1"/>
</dbReference>
<dbReference type="Pfam" id="PF13607">
    <property type="entry name" value="Succ_CoA_lig"/>
    <property type="match status" value="1"/>
</dbReference>
<evidence type="ECO:0000256" key="2">
    <source>
        <dbReference type="ARBA" id="ARBA00022741"/>
    </source>
</evidence>
<sequence>MLESLLSPNTVAVIGASRSPGKVGHAVVANLLASGFQGTIVPVNPQATEVLGVPCYPSLDAYGKPVDLAVIVVPPRAVMEALESAIRVGVKAVVVITAGFKEVGPEGAALEKALVERCKAAGVRLMGPNCLGVMNIHHRMNATFAAALPPAGPISVISQSGALCVAILDWAVKERLGLSKVLSIGNKADLNEADFLEALAQDKETRVVVSYLENITDGNRFLQVAEAAASIKPVIVLKVGITQAGARAASSHTGSLAGADMAYGAAFKRAGVIRAEHFEELFDYARAFAAQPLPRGNRVVVITNAGGPGIMAADAAETCGLRMVPPSDPIRQRLREVLPAAASVGNPVDVIGDADPDRYMKAFELIQEDETIDAIIVLVTPQNMTRPTDLARRLIETHRGVKPVLAAFMGGQEVAAAQELLVSAGIPNYPSPERAVAALKAMVDYSAWRNRPPRVVARIAVNRRRVNRVLQWHVRSGTAQVGEVEAKEILRAYDFNVLPGQLARTADEAVEVAERIGYPVVLKISSPDIIHKSDFGGVRINLATAEQVRDAFDLMMVRIQRRAPRARVRGAYVEKMGPRGREVILGMTRDPNFGPLLMFGLGGIFVEVMKDVTFYLAPITQDEAMQMLKSTRSYALLQGARGQEPVDLDAIASALQRISQLATDYPQIQELDINPFVVGPVGMRPYVADARMTLSGIDSSRHEQVAH</sequence>
<dbReference type="Pfam" id="PF19045">
    <property type="entry name" value="Ligase_CoA_2"/>
    <property type="match status" value="1"/>
</dbReference>
<dbReference type="InterPro" id="IPR014089">
    <property type="entry name" value="AcCoA-synth-alpha"/>
</dbReference>
<evidence type="ECO:0000256" key="1">
    <source>
        <dbReference type="ARBA" id="ARBA00022598"/>
    </source>
</evidence>
<comment type="caution">
    <text evidence="7">The sequence shown here is derived from an EMBL/GenBank/DDBJ whole genome shotgun (WGS) entry which is preliminary data.</text>
</comment>
<dbReference type="InterPro" id="IPR032875">
    <property type="entry name" value="Succ_CoA_lig_flav_dom"/>
</dbReference>
<dbReference type="RefSeq" id="WP_165108786.1">
    <property type="nucleotide sequence ID" value="NZ_JAAKYA010000085.1"/>
</dbReference>
<dbReference type="Gene3D" id="3.40.50.720">
    <property type="entry name" value="NAD(P)-binding Rossmann-like Domain"/>
    <property type="match status" value="1"/>
</dbReference>
<evidence type="ECO:0000313" key="7">
    <source>
        <dbReference type="EMBL" id="NGO40312.1"/>
    </source>
</evidence>
<dbReference type="GO" id="GO:0005524">
    <property type="term" value="F:ATP binding"/>
    <property type="evidence" value="ECO:0007669"/>
    <property type="project" value="UniProtKB-UniRule"/>
</dbReference>
<keyword evidence="3 5" id="KW-0067">ATP-binding</keyword>
<reference evidence="7 8" key="1">
    <citation type="submission" date="2020-02" db="EMBL/GenBank/DDBJ databases">
        <title>Draft genome sequence of Limisphaera ngatamarikiensis NGM72.4T, a thermophilic Verrucomicrobia grouped in subdivision 3.</title>
        <authorList>
            <person name="Carere C.R."/>
            <person name="Steen J."/>
            <person name="Hugenholtz P."/>
            <person name="Stott M.B."/>
        </authorList>
    </citation>
    <scope>NUCLEOTIDE SEQUENCE [LARGE SCALE GENOMIC DNA]</scope>
    <source>
        <strain evidence="7 8">NGM72.4</strain>
    </source>
</reference>
<dbReference type="SUPFAM" id="SSF52210">
    <property type="entry name" value="Succinyl-CoA synthetase domains"/>
    <property type="match status" value="2"/>
</dbReference>
<dbReference type="InterPro" id="IPR003781">
    <property type="entry name" value="CoA-bd"/>
</dbReference>
<dbReference type="GO" id="GO:0043758">
    <property type="term" value="F:acetate-CoA ligase (ADP-forming) activity"/>
    <property type="evidence" value="ECO:0007669"/>
    <property type="project" value="InterPro"/>
</dbReference>
<organism evidence="7 8">
    <name type="scientific">Limisphaera ngatamarikiensis</name>
    <dbReference type="NCBI Taxonomy" id="1324935"/>
    <lineage>
        <taxon>Bacteria</taxon>
        <taxon>Pseudomonadati</taxon>
        <taxon>Verrucomicrobiota</taxon>
        <taxon>Verrucomicrobiia</taxon>
        <taxon>Limisphaerales</taxon>
        <taxon>Limisphaeraceae</taxon>
        <taxon>Limisphaera</taxon>
    </lineage>
</organism>
<dbReference type="SUPFAM" id="SSF56059">
    <property type="entry name" value="Glutathione synthetase ATP-binding domain-like"/>
    <property type="match status" value="1"/>
</dbReference>
<name>A0A6M1RZY4_9BACT</name>
<dbReference type="Pfam" id="PF13549">
    <property type="entry name" value="ATP-grasp_5"/>
    <property type="match status" value="1"/>
</dbReference>
<protein>
    <submittedName>
        <fullName evidence="7">Acetate--CoA ligase</fullName>
    </submittedName>
</protein>
<keyword evidence="8" id="KW-1185">Reference proteome</keyword>
<dbReference type="SUPFAM" id="SSF51735">
    <property type="entry name" value="NAD(P)-binding Rossmann-fold domains"/>
    <property type="match status" value="1"/>
</dbReference>
<dbReference type="PANTHER" id="PTHR43334:SF1">
    <property type="entry name" value="3-HYDROXYPROPIONATE--COA LIGASE [ADP-FORMING]"/>
    <property type="match status" value="1"/>
</dbReference>
<keyword evidence="1 7" id="KW-0436">Ligase</keyword>
<proteinExistence type="inferred from homology"/>
<dbReference type="InterPro" id="IPR043938">
    <property type="entry name" value="Ligase_CoA_dom"/>
</dbReference>
<dbReference type="InterPro" id="IPR011761">
    <property type="entry name" value="ATP-grasp"/>
</dbReference>
<feature type="domain" description="ATP-grasp" evidence="6">
    <location>
        <begin position="487"/>
        <end position="523"/>
    </location>
</feature>
<keyword evidence="2 5" id="KW-0547">Nucleotide-binding</keyword>
<dbReference type="NCBIfam" id="TIGR02717">
    <property type="entry name" value="AcCoA-syn-alpha"/>
    <property type="match status" value="1"/>
</dbReference>
<evidence type="ECO:0000256" key="5">
    <source>
        <dbReference type="PROSITE-ProRule" id="PRU00409"/>
    </source>
</evidence>
<dbReference type="InterPro" id="IPR016102">
    <property type="entry name" value="Succinyl-CoA_synth-like"/>
</dbReference>
<evidence type="ECO:0000256" key="4">
    <source>
        <dbReference type="ARBA" id="ARBA00060888"/>
    </source>
</evidence>
<dbReference type="InterPro" id="IPR036291">
    <property type="entry name" value="NAD(P)-bd_dom_sf"/>
</dbReference>
<dbReference type="SMART" id="SM00881">
    <property type="entry name" value="CoA_binding"/>
    <property type="match status" value="1"/>
</dbReference>
<dbReference type="Gene3D" id="3.30.1490.20">
    <property type="entry name" value="ATP-grasp fold, A domain"/>
    <property type="match status" value="1"/>
</dbReference>
<accession>A0A6M1RZY4</accession>
<evidence type="ECO:0000259" key="6">
    <source>
        <dbReference type="PROSITE" id="PS50975"/>
    </source>
</evidence>
<dbReference type="EMBL" id="JAAKYA010000085">
    <property type="protein sequence ID" value="NGO40312.1"/>
    <property type="molecule type" value="Genomic_DNA"/>
</dbReference>
<dbReference type="FunFam" id="3.30.1490.20:FF:000020">
    <property type="entry name" value="Protein lysine acetyltransferase"/>
    <property type="match status" value="1"/>
</dbReference>
<dbReference type="GO" id="GO:0046872">
    <property type="term" value="F:metal ion binding"/>
    <property type="evidence" value="ECO:0007669"/>
    <property type="project" value="InterPro"/>
</dbReference>
<evidence type="ECO:0000256" key="3">
    <source>
        <dbReference type="ARBA" id="ARBA00022840"/>
    </source>
</evidence>
<dbReference type="PROSITE" id="PS50975">
    <property type="entry name" value="ATP_GRASP"/>
    <property type="match status" value="1"/>
</dbReference>
<gene>
    <name evidence="7" type="ORF">G4L39_13030</name>
</gene>
<dbReference type="Gene3D" id="3.40.50.261">
    <property type="entry name" value="Succinyl-CoA synthetase domains"/>
    <property type="match status" value="2"/>
</dbReference>
<dbReference type="InterPro" id="IPR013815">
    <property type="entry name" value="ATP_grasp_subdomain_1"/>
</dbReference>
<dbReference type="InterPro" id="IPR051538">
    <property type="entry name" value="Acyl-CoA_Synth/Transferase"/>
</dbReference>